<keyword evidence="3" id="KW-1185">Reference proteome</keyword>
<evidence type="ECO:0000313" key="3">
    <source>
        <dbReference type="Proteomes" id="UP001172155"/>
    </source>
</evidence>
<evidence type="ECO:0008006" key="4">
    <source>
        <dbReference type="Google" id="ProtNLM"/>
    </source>
</evidence>
<reference evidence="2" key="1">
    <citation type="submission" date="2023-06" db="EMBL/GenBank/DDBJ databases">
        <title>Genome-scale phylogeny and comparative genomics of the fungal order Sordariales.</title>
        <authorList>
            <consortium name="Lawrence Berkeley National Laboratory"/>
            <person name="Hensen N."/>
            <person name="Bonometti L."/>
            <person name="Westerberg I."/>
            <person name="Brannstrom I.O."/>
            <person name="Guillou S."/>
            <person name="Cros-Aarteil S."/>
            <person name="Calhoun S."/>
            <person name="Haridas S."/>
            <person name="Kuo A."/>
            <person name="Mondo S."/>
            <person name="Pangilinan J."/>
            <person name="Riley R."/>
            <person name="LaButti K."/>
            <person name="Andreopoulos B."/>
            <person name="Lipzen A."/>
            <person name="Chen C."/>
            <person name="Yanf M."/>
            <person name="Daum C."/>
            <person name="Ng V."/>
            <person name="Clum A."/>
            <person name="Steindorff A."/>
            <person name="Ohm R."/>
            <person name="Martin F."/>
            <person name="Silar P."/>
            <person name="Natvig D."/>
            <person name="Lalanne C."/>
            <person name="Gautier V."/>
            <person name="Ament-velasquez S.L."/>
            <person name="Kruys A."/>
            <person name="Hutchinson M.I."/>
            <person name="Powell A.J."/>
            <person name="Barry K."/>
            <person name="Miller A.N."/>
            <person name="Grigoriev I.V."/>
            <person name="Debuchy R."/>
            <person name="Gladieux P."/>
            <person name="Thoren M.H."/>
            <person name="Johannesson H."/>
        </authorList>
    </citation>
    <scope>NUCLEOTIDE SEQUENCE</scope>
    <source>
        <strain evidence="2">SMH3187-1</strain>
    </source>
</reference>
<feature type="transmembrane region" description="Helical" evidence="1">
    <location>
        <begin position="53"/>
        <end position="75"/>
    </location>
</feature>
<keyword evidence="1" id="KW-1133">Transmembrane helix</keyword>
<evidence type="ECO:0000256" key="1">
    <source>
        <dbReference type="SAM" id="Phobius"/>
    </source>
</evidence>
<name>A0AA40ENH8_9PEZI</name>
<dbReference type="PANTHER" id="PTHR39608">
    <property type="entry name" value="INTEGRAL MEMBRANE PROTEIN (AFU_ORTHOLOGUE AFUA_5G08640)"/>
    <property type="match status" value="1"/>
</dbReference>
<feature type="transmembrane region" description="Helical" evidence="1">
    <location>
        <begin position="20"/>
        <end position="41"/>
    </location>
</feature>
<evidence type="ECO:0000313" key="2">
    <source>
        <dbReference type="EMBL" id="KAK0742587.1"/>
    </source>
</evidence>
<gene>
    <name evidence="2" type="ORF">B0T18DRAFT_430033</name>
</gene>
<accession>A0AA40ENH8</accession>
<dbReference type="AlphaFoldDB" id="A0AA40ENH8"/>
<dbReference type="PANTHER" id="PTHR39608:SF2">
    <property type="entry name" value="MARVEL DOMAIN-CONTAINING PROTEIN"/>
    <property type="match status" value="1"/>
</dbReference>
<comment type="caution">
    <text evidence="2">The sequence shown here is derived from an EMBL/GenBank/DDBJ whole genome shotgun (WGS) entry which is preliminary data.</text>
</comment>
<feature type="transmembrane region" description="Helical" evidence="1">
    <location>
        <begin position="87"/>
        <end position="106"/>
    </location>
</feature>
<sequence length="178" mass="19822">MAGPRNHNNTLTNVIPRTLLGLSNLIVLASSAILTGILSHFFHKHHGRGTHLIYNEVIAVLTLFFYLFAVVLPIIKSYRGHLLPLNLILSYLWLTSLIFTSQDWAGGRCRYNTFNMGLSTHCGLKHTAMAFFIIGFSTLFLNTIIEAYMWAFSRQHTTVVNEKAAMAPKTTNGVGATV</sequence>
<keyword evidence="1" id="KW-0812">Transmembrane</keyword>
<feature type="transmembrane region" description="Helical" evidence="1">
    <location>
        <begin position="127"/>
        <end position="151"/>
    </location>
</feature>
<dbReference type="Proteomes" id="UP001172155">
    <property type="component" value="Unassembled WGS sequence"/>
</dbReference>
<dbReference type="EMBL" id="JAUKUD010000005">
    <property type="protein sequence ID" value="KAK0742587.1"/>
    <property type="molecule type" value="Genomic_DNA"/>
</dbReference>
<protein>
    <recommendedName>
        <fullName evidence="4">MARVEL domain-containing protein</fullName>
    </recommendedName>
</protein>
<proteinExistence type="predicted"/>
<keyword evidence="1" id="KW-0472">Membrane</keyword>
<organism evidence="2 3">
    <name type="scientific">Schizothecium vesticola</name>
    <dbReference type="NCBI Taxonomy" id="314040"/>
    <lineage>
        <taxon>Eukaryota</taxon>
        <taxon>Fungi</taxon>
        <taxon>Dikarya</taxon>
        <taxon>Ascomycota</taxon>
        <taxon>Pezizomycotina</taxon>
        <taxon>Sordariomycetes</taxon>
        <taxon>Sordariomycetidae</taxon>
        <taxon>Sordariales</taxon>
        <taxon>Schizotheciaceae</taxon>
        <taxon>Schizothecium</taxon>
    </lineage>
</organism>